<evidence type="ECO:0000313" key="2">
    <source>
        <dbReference type="EMBL" id="GIZ38669.1"/>
    </source>
</evidence>
<sequence length="595" mass="68075">MWLLDVKTRKLVSFLEEREVAWRYAILSHTWDEGEVTFSDISNPDAPLMKGYKKIEYTCLQAEKDRLPYVWIDTCCINKDSSAELSESINSMFRWYQNSAVCYVYLSDVVLEMQVGASGAKIEETVREQLLTNALRSCRWSTRGWTLQEMLAPQILTLFDGSWGRLGTLYAFDVDPVMAGVLSAITGVNRRLLEKKEQLEEYSIAERFSWASERQTTRVEDAAYSLLGLVGVNMPLLYGEGTRAFLRLQEEILRSTTDRSILLWNPRTPDEINMLFAPDSSSFEKSRFKWELGRSVVDSDNILTNRGLRTTLSCMQLAESEYMMASPCTMDLESVTSRDMMTLRLVPQAEGRIAASASGISAFEVIRAEPPRARRNELKQTGQGWFQQEVVLLRKSQSSIYYLDLDDFLEIASVNGQAVQGHTKEVRALRPIQTLCVNDLKTNSKHYLELGAHAAAGHVSTKWVTYHRTKTGCSSLPAGQTREVLRAVLWTRQNKCLSKACPLPAGSYILRIWYSELNVPVQALHAQTLPSTGCLERLWRLDIELMDRGEWKSKKSQDRETQWIKSIRRETFMNWRRLHRSEGYMVNDDLLLADV</sequence>
<dbReference type="EMBL" id="BOLY01000001">
    <property type="protein sequence ID" value="GIZ38669.1"/>
    <property type="molecule type" value="Genomic_DNA"/>
</dbReference>
<gene>
    <name evidence="2" type="ORF">CKM354_000207900</name>
</gene>
<dbReference type="PANTHER" id="PTHR10622:SF10">
    <property type="entry name" value="HET DOMAIN-CONTAINING PROTEIN"/>
    <property type="match status" value="1"/>
</dbReference>
<evidence type="ECO:0000313" key="3">
    <source>
        <dbReference type="Proteomes" id="UP000825890"/>
    </source>
</evidence>
<dbReference type="PANTHER" id="PTHR10622">
    <property type="entry name" value="HET DOMAIN-CONTAINING PROTEIN"/>
    <property type="match status" value="1"/>
</dbReference>
<dbReference type="RefSeq" id="XP_044653156.1">
    <property type="nucleotide sequence ID" value="XM_044797221.1"/>
</dbReference>
<keyword evidence="3" id="KW-1185">Reference proteome</keyword>
<feature type="domain" description="Heterokaryon incompatibility" evidence="1">
    <location>
        <begin position="24"/>
        <end position="149"/>
    </location>
</feature>
<dbReference type="InterPro" id="IPR010730">
    <property type="entry name" value="HET"/>
</dbReference>
<name>A0A9P3FDC3_9PEZI</name>
<dbReference type="Pfam" id="PF06985">
    <property type="entry name" value="HET"/>
    <property type="match status" value="1"/>
</dbReference>
<accession>A0A9P3FDC3</accession>
<dbReference type="AlphaFoldDB" id="A0A9P3FDC3"/>
<dbReference type="GeneID" id="68287654"/>
<evidence type="ECO:0000259" key="1">
    <source>
        <dbReference type="Pfam" id="PF06985"/>
    </source>
</evidence>
<reference evidence="2 3" key="1">
    <citation type="submission" date="2021-01" db="EMBL/GenBank/DDBJ databases">
        <title>Cercospora kikuchii MAFF 305040 whole genome shotgun sequence.</title>
        <authorList>
            <person name="Kashiwa T."/>
            <person name="Suzuki T."/>
        </authorList>
    </citation>
    <scope>NUCLEOTIDE SEQUENCE [LARGE SCALE GENOMIC DNA]</scope>
    <source>
        <strain evidence="2 3">MAFF 305040</strain>
    </source>
</reference>
<dbReference type="Proteomes" id="UP000825890">
    <property type="component" value="Unassembled WGS sequence"/>
</dbReference>
<proteinExistence type="predicted"/>
<dbReference type="OrthoDB" id="5303367at2759"/>
<organism evidence="2 3">
    <name type="scientific">Cercospora kikuchii</name>
    <dbReference type="NCBI Taxonomy" id="84275"/>
    <lineage>
        <taxon>Eukaryota</taxon>
        <taxon>Fungi</taxon>
        <taxon>Dikarya</taxon>
        <taxon>Ascomycota</taxon>
        <taxon>Pezizomycotina</taxon>
        <taxon>Dothideomycetes</taxon>
        <taxon>Dothideomycetidae</taxon>
        <taxon>Mycosphaerellales</taxon>
        <taxon>Mycosphaerellaceae</taxon>
        <taxon>Cercospora</taxon>
    </lineage>
</organism>
<protein>
    <recommendedName>
        <fullName evidence="1">Heterokaryon incompatibility domain-containing protein</fullName>
    </recommendedName>
</protein>
<comment type="caution">
    <text evidence="2">The sequence shown here is derived from an EMBL/GenBank/DDBJ whole genome shotgun (WGS) entry which is preliminary data.</text>
</comment>